<reference evidence="2" key="1">
    <citation type="submission" date="2023-08" db="EMBL/GenBank/DDBJ databases">
        <authorList>
            <person name="Chen Y."/>
            <person name="Shah S."/>
            <person name="Dougan E. K."/>
            <person name="Thang M."/>
            <person name="Chan C."/>
        </authorList>
    </citation>
    <scope>NUCLEOTIDE SEQUENCE</scope>
</reference>
<evidence type="ECO:0000313" key="3">
    <source>
        <dbReference type="Proteomes" id="UP001178507"/>
    </source>
</evidence>
<comment type="caution">
    <text evidence="2">The sequence shown here is derived from an EMBL/GenBank/DDBJ whole genome shotgun (WGS) entry which is preliminary data.</text>
</comment>
<feature type="compositionally biased region" description="Basic and acidic residues" evidence="1">
    <location>
        <begin position="136"/>
        <end position="145"/>
    </location>
</feature>
<gene>
    <name evidence="2" type="ORF">EVOR1521_LOCUS28166</name>
</gene>
<feature type="region of interest" description="Disordered" evidence="1">
    <location>
        <begin position="45"/>
        <end position="98"/>
    </location>
</feature>
<sequence>MPGEAGLDGLSTAELQKALEAERRVSASLRAELQKAQEEIQRLRALTCRPGSPDNAAGHADATGKVEKLHDAPAATADVREEAPAAQRLSSGSDEATAAKGSYVKAAGKVYWVSYEDPEQLIRLPSARMSGQQRPAAREDTEVAGRRSSGHENFLPGTPDHRPRLARPASLDARALSAAGPWQQAPHICRTGSGLFCVQGHGSGVYPGIARQFSANSFPVQSPRRVPQGLPQGLQQGLPQGVPQVWQMQRHISPAASLPPQAGHVQSIPMAGRFQPVGSLTRSWTPRGRCGASLAPMGPVEVPRQEVLPAKASLQPSTEMQLRDLQANLKRLQDLQKELAKQVG</sequence>
<dbReference type="AlphaFoldDB" id="A0AA36NJ78"/>
<feature type="compositionally biased region" description="Basic and acidic residues" evidence="1">
    <location>
        <begin position="62"/>
        <end position="71"/>
    </location>
</feature>
<evidence type="ECO:0000256" key="1">
    <source>
        <dbReference type="SAM" id="MobiDB-lite"/>
    </source>
</evidence>
<name>A0AA36NJ78_9DINO</name>
<evidence type="ECO:0000313" key="2">
    <source>
        <dbReference type="EMBL" id="CAJ1406116.1"/>
    </source>
</evidence>
<keyword evidence="3" id="KW-1185">Reference proteome</keyword>
<proteinExistence type="predicted"/>
<dbReference type="EMBL" id="CAUJNA010003616">
    <property type="protein sequence ID" value="CAJ1406116.1"/>
    <property type="molecule type" value="Genomic_DNA"/>
</dbReference>
<feature type="region of interest" description="Disordered" evidence="1">
    <location>
        <begin position="128"/>
        <end position="164"/>
    </location>
</feature>
<accession>A0AA36NJ78</accession>
<dbReference type="Proteomes" id="UP001178507">
    <property type="component" value="Unassembled WGS sequence"/>
</dbReference>
<organism evidence="2 3">
    <name type="scientific">Effrenium voratum</name>
    <dbReference type="NCBI Taxonomy" id="2562239"/>
    <lineage>
        <taxon>Eukaryota</taxon>
        <taxon>Sar</taxon>
        <taxon>Alveolata</taxon>
        <taxon>Dinophyceae</taxon>
        <taxon>Suessiales</taxon>
        <taxon>Symbiodiniaceae</taxon>
        <taxon>Effrenium</taxon>
    </lineage>
</organism>
<protein>
    <submittedName>
        <fullName evidence="2">Uncharacterized protein</fullName>
    </submittedName>
</protein>